<evidence type="ECO:0000313" key="2">
    <source>
        <dbReference type="EMBL" id="AXR76829.1"/>
    </source>
</evidence>
<gene>
    <name evidence="2" type="ORF">AArc1_0485</name>
    <name evidence="3" type="ORF">AArcMg_0474</name>
</gene>
<evidence type="ECO:0000256" key="1">
    <source>
        <dbReference type="SAM" id="MobiDB-lite"/>
    </source>
</evidence>
<dbReference type="KEGG" id="nag:AArcMg_0474"/>
<organism evidence="2 5">
    <name type="scientific">Natrarchaeobaculum sulfurireducens</name>
    <dbReference type="NCBI Taxonomy" id="2044521"/>
    <lineage>
        <taxon>Archaea</taxon>
        <taxon>Methanobacteriati</taxon>
        <taxon>Methanobacteriota</taxon>
        <taxon>Stenosarchaea group</taxon>
        <taxon>Halobacteria</taxon>
        <taxon>Halobacteriales</taxon>
        <taxon>Natrialbaceae</taxon>
        <taxon>Natrarchaeobaculum</taxon>
    </lineage>
</organism>
<feature type="compositionally biased region" description="Polar residues" evidence="1">
    <location>
        <begin position="46"/>
        <end position="57"/>
    </location>
</feature>
<dbReference type="Proteomes" id="UP000258613">
    <property type="component" value="Chromosome"/>
</dbReference>
<evidence type="ECO:0000313" key="4">
    <source>
        <dbReference type="Proteomes" id="UP000258613"/>
    </source>
</evidence>
<protein>
    <submittedName>
        <fullName evidence="2">Uncharacterized protein</fullName>
    </submittedName>
</protein>
<dbReference type="EMBL" id="CP024047">
    <property type="protein sequence ID" value="AXR76829.1"/>
    <property type="molecule type" value="Genomic_DNA"/>
</dbReference>
<dbReference type="KEGG" id="nan:AArc1_0485"/>
<sequence length="86" mass="9716">MGMVVRHGRNFPSTGLAALSVRPTATKWFRGLRNRRRTLAFPHDSTAPSANAPSTKHNTPDRRHLPPPCEGEVFHHPPYITIFYTL</sequence>
<reference evidence="5" key="1">
    <citation type="submission" date="2017-10" db="EMBL/GenBank/DDBJ databases">
        <title>Phenotypic and genomic properties of facultatively anaerobic sulfur-reducing natronoarchaea from hypersaline soda lakes.</title>
        <authorList>
            <person name="Sorokin D.Y."/>
            <person name="Kublanov I.V."/>
            <person name="Roman P."/>
            <person name="Sinninghe Damste J.S."/>
            <person name="Golyshin P.N."/>
            <person name="Rojo D."/>
            <person name="Ciordia S."/>
            <person name="Mena Md.C."/>
            <person name="Ferrer M."/>
            <person name="Messina E."/>
            <person name="Smedile F."/>
            <person name="La Spada G."/>
            <person name="La Cono V."/>
            <person name="Yakimov M.M."/>
        </authorList>
    </citation>
    <scope>NUCLEOTIDE SEQUENCE [LARGE SCALE GENOMIC DNA]</scope>
    <source>
        <strain evidence="5">AArc1</strain>
    </source>
</reference>
<dbReference type="EMBL" id="CP027033">
    <property type="protein sequence ID" value="AXR80497.1"/>
    <property type="molecule type" value="Genomic_DNA"/>
</dbReference>
<reference evidence="4" key="2">
    <citation type="submission" date="2018-02" db="EMBL/GenBank/DDBJ databases">
        <title>Phenotypic and genomic properties of facultatively anaerobic sulfur-reducing natronoarchaea from hypersaline soda lakes.</title>
        <authorList>
            <person name="Sorokin D.Y."/>
            <person name="Kublanov I.V."/>
            <person name="Roman P."/>
            <person name="Sinninghe Damste J.S."/>
            <person name="Golyshin P.N."/>
            <person name="Rojo D."/>
            <person name="Ciordia S."/>
            <person name="Mena M.D.C."/>
            <person name="Ferrer M."/>
            <person name="Messina E."/>
            <person name="Smedile F."/>
            <person name="La Spada G."/>
            <person name="La Cono V."/>
            <person name="Yakimov M.M."/>
        </authorList>
    </citation>
    <scope>NUCLEOTIDE SEQUENCE [LARGE SCALE GENOMIC DNA]</scope>
    <source>
        <strain evidence="4">AArc-Mg</strain>
    </source>
</reference>
<feature type="region of interest" description="Disordered" evidence="1">
    <location>
        <begin position="39"/>
        <end position="70"/>
    </location>
</feature>
<dbReference type="Proteomes" id="UP000258707">
    <property type="component" value="Chromosome"/>
</dbReference>
<reference evidence="2" key="3">
    <citation type="journal article" date="2019" name="Int. J. Syst. Evol. Microbiol.">
        <title>Natronolimnobius sulfurireducens sp. nov. and Halalkaliarchaeum desulfuricum gen. nov., sp. nov., the first sulfur-respiring alkaliphilic haloarchaea from hypersaline alkaline lakes.</title>
        <authorList>
            <person name="Sorokin D.Y."/>
            <person name="Yakimov M."/>
            <person name="Messina E."/>
            <person name="Merkel A.Y."/>
            <person name="Bale N.J."/>
            <person name="Sinninghe Damste J.S."/>
        </authorList>
    </citation>
    <scope>NUCLEOTIDE SEQUENCE</scope>
    <source>
        <strain evidence="3">AArc-Mg</strain>
        <strain evidence="2">AArc1</strain>
    </source>
</reference>
<accession>A0A346PLV2</accession>
<dbReference type="AlphaFoldDB" id="A0A346PBD4"/>
<accession>A0A346PBD4</accession>
<evidence type="ECO:0000313" key="3">
    <source>
        <dbReference type="EMBL" id="AXR80497.1"/>
    </source>
</evidence>
<evidence type="ECO:0000313" key="5">
    <source>
        <dbReference type="Proteomes" id="UP000258707"/>
    </source>
</evidence>
<name>A0A346PBD4_9EURY</name>
<proteinExistence type="predicted"/>
<keyword evidence="4" id="KW-1185">Reference proteome</keyword>